<dbReference type="OrthoDB" id="7876019at2"/>
<keyword evidence="5" id="KW-0564">Palmitate</keyword>
<dbReference type="Proteomes" id="UP000198728">
    <property type="component" value="Unassembled WGS sequence"/>
</dbReference>
<evidence type="ECO:0000256" key="6">
    <source>
        <dbReference type="ARBA" id="ARBA00023288"/>
    </source>
</evidence>
<keyword evidence="3 7" id="KW-0732">Signal</keyword>
<keyword evidence="6" id="KW-0449">Lipoprotein</keyword>
<evidence type="ECO:0000313" key="9">
    <source>
        <dbReference type="Proteomes" id="UP000198728"/>
    </source>
</evidence>
<dbReference type="InterPro" id="IPR012556">
    <property type="entry name" value="Entericidin"/>
</dbReference>
<keyword evidence="4" id="KW-0472">Membrane</keyword>
<keyword evidence="2" id="KW-1003">Cell membrane</keyword>
<dbReference type="GO" id="GO:0009636">
    <property type="term" value="P:response to toxic substance"/>
    <property type="evidence" value="ECO:0007669"/>
    <property type="project" value="InterPro"/>
</dbReference>
<evidence type="ECO:0000256" key="1">
    <source>
        <dbReference type="ARBA" id="ARBA00010296"/>
    </source>
</evidence>
<dbReference type="Pfam" id="PF08085">
    <property type="entry name" value="Entericidin"/>
    <property type="match status" value="1"/>
</dbReference>
<evidence type="ECO:0000313" key="8">
    <source>
        <dbReference type="EMBL" id="SFC35517.1"/>
    </source>
</evidence>
<dbReference type="GO" id="GO:0016020">
    <property type="term" value="C:membrane"/>
    <property type="evidence" value="ECO:0007669"/>
    <property type="project" value="InterPro"/>
</dbReference>
<dbReference type="AlphaFoldDB" id="A0A1I1IGU8"/>
<name>A0A1I1IGU8_9RHOB</name>
<dbReference type="PROSITE" id="PS51257">
    <property type="entry name" value="PROKAR_LIPOPROTEIN"/>
    <property type="match status" value="1"/>
</dbReference>
<evidence type="ECO:0000256" key="5">
    <source>
        <dbReference type="ARBA" id="ARBA00023139"/>
    </source>
</evidence>
<keyword evidence="9" id="KW-1185">Reference proteome</keyword>
<gene>
    <name evidence="8" type="ORF">SAMN04488094_10487</name>
</gene>
<reference evidence="8 9" key="1">
    <citation type="submission" date="2016-10" db="EMBL/GenBank/DDBJ databases">
        <authorList>
            <person name="de Groot N.N."/>
        </authorList>
    </citation>
    <scope>NUCLEOTIDE SEQUENCE [LARGE SCALE GENOMIC DNA]</scope>
    <source>
        <strain evidence="8 9">DSM 19548</strain>
    </source>
</reference>
<organism evidence="8 9">
    <name type="scientific">Tropicimonas isoalkanivorans</name>
    <dbReference type="NCBI Taxonomy" id="441112"/>
    <lineage>
        <taxon>Bacteria</taxon>
        <taxon>Pseudomonadati</taxon>
        <taxon>Pseudomonadota</taxon>
        <taxon>Alphaproteobacteria</taxon>
        <taxon>Rhodobacterales</taxon>
        <taxon>Roseobacteraceae</taxon>
        <taxon>Tropicimonas</taxon>
    </lineage>
</organism>
<evidence type="ECO:0000256" key="3">
    <source>
        <dbReference type="ARBA" id="ARBA00022729"/>
    </source>
</evidence>
<protein>
    <submittedName>
        <fullName evidence="8">Predicted small secreted protein</fullName>
    </submittedName>
</protein>
<comment type="similarity">
    <text evidence="1">Belongs to the EcnA/EcnB lipoprotein family.</text>
</comment>
<proteinExistence type="inferred from homology"/>
<dbReference type="RefSeq" id="WP_093360414.1">
    <property type="nucleotide sequence ID" value="NZ_FOLG01000004.1"/>
</dbReference>
<accession>A0A1I1IGU8</accession>
<sequence>MRRLILPLVLLTLSACATVQGAGRDISTAGDFVSDSARNVQQRM</sequence>
<evidence type="ECO:0000256" key="4">
    <source>
        <dbReference type="ARBA" id="ARBA00023136"/>
    </source>
</evidence>
<evidence type="ECO:0000256" key="7">
    <source>
        <dbReference type="SAM" id="SignalP"/>
    </source>
</evidence>
<dbReference type="EMBL" id="FOLG01000004">
    <property type="protein sequence ID" value="SFC35517.1"/>
    <property type="molecule type" value="Genomic_DNA"/>
</dbReference>
<evidence type="ECO:0000256" key="2">
    <source>
        <dbReference type="ARBA" id="ARBA00022475"/>
    </source>
</evidence>
<feature type="chain" id="PRO_5011475315" evidence="7">
    <location>
        <begin position="18"/>
        <end position="44"/>
    </location>
</feature>
<feature type="signal peptide" evidence="7">
    <location>
        <begin position="1"/>
        <end position="17"/>
    </location>
</feature>